<dbReference type="RefSeq" id="XP_033537994.1">
    <property type="nucleotide sequence ID" value="XM_033677893.1"/>
</dbReference>
<reference evidence="4" key="3">
    <citation type="submission" date="2025-04" db="UniProtKB">
        <authorList>
            <consortium name="RefSeq"/>
        </authorList>
    </citation>
    <scope>IDENTIFICATION</scope>
    <source>
        <strain evidence="4">CBS 781.70</strain>
    </source>
</reference>
<evidence type="ECO:0000256" key="1">
    <source>
        <dbReference type="SAM" id="MobiDB-lite"/>
    </source>
</evidence>
<reference evidence="4" key="2">
    <citation type="submission" date="2020-04" db="EMBL/GenBank/DDBJ databases">
        <authorList>
            <consortium name="NCBI Genome Project"/>
        </authorList>
    </citation>
    <scope>NUCLEOTIDE SEQUENCE</scope>
    <source>
        <strain evidence="4">CBS 781.70</strain>
    </source>
</reference>
<gene>
    <name evidence="2 4" type="ORF">P152DRAFT_446027</name>
</gene>
<sequence>MRFSTVFAPFIALTVTVLGPFAFATMQPLDMQNSGNSLARMAFDLKDLIATINESQNGGAMSDVFDEFDDIFDSVLSNISLLTGTAVVTDPLDVQLVYEAYSNFVQGVFELMDGVADSAPTFIQLDKQNEFRIPAAVRELSGVVDAYLFNMIGIFPSNSSYAYQSANQKSQVDTHLRRAVHSYHLATARTPTPYSNTSALPERRRHRLGA</sequence>
<name>A0A6G1GE89_9PEZI</name>
<evidence type="ECO:0000313" key="4">
    <source>
        <dbReference type="RefSeq" id="XP_033537994.1"/>
    </source>
</evidence>
<accession>A0A6G1GE89</accession>
<keyword evidence="3" id="KW-1185">Reference proteome</keyword>
<protein>
    <submittedName>
        <fullName evidence="2 4">Uncharacterized protein</fullName>
    </submittedName>
</protein>
<feature type="compositionally biased region" description="Polar residues" evidence="1">
    <location>
        <begin position="189"/>
        <end position="199"/>
    </location>
</feature>
<dbReference type="OrthoDB" id="3891049at2759"/>
<dbReference type="AlphaFoldDB" id="A0A6G1GE89"/>
<feature type="region of interest" description="Disordered" evidence="1">
    <location>
        <begin position="189"/>
        <end position="210"/>
    </location>
</feature>
<dbReference type="Proteomes" id="UP000504638">
    <property type="component" value="Unplaced"/>
</dbReference>
<evidence type="ECO:0000313" key="2">
    <source>
        <dbReference type="EMBL" id="KAF1816363.1"/>
    </source>
</evidence>
<reference evidence="2 4" key="1">
    <citation type="submission" date="2020-01" db="EMBL/GenBank/DDBJ databases">
        <authorList>
            <consortium name="DOE Joint Genome Institute"/>
            <person name="Haridas S."/>
            <person name="Albert R."/>
            <person name="Binder M."/>
            <person name="Bloem J."/>
            <person name="Labutti K."/>
            <person name="Salamov A."/>
            <person name="Andreopoulos B."/>
            <person name="Baker S.E."/>
            <person name="Barry K."/>
            <person name="Bills G."/>
            <person name="Bluhm B.H."/>
            <person name="Cannon C."/>
            <person name="Castanera R."/>
            <person name="Culley D.E."/>
            <person name="Daum C."/>
            <person name="Ezra D."/>
            <person name="Gonzalez J.B."/>
            <person name="Henrissat B."/>
            <person name="Kuo A."/>
            <person name="Liang C."/>
            <person name="Lipzen A."/>
            <person name="Lutzoni F."/>
            <person name="Magnuson J."/>
            <person name="Mondo S."/>
            <person name="Nolan M."/>
            <person name="Ohm R."/>
            <person name="Pangilinan J."/>
            <person name="Park H.-J."/>
            <person name="Ramirez L."/>
            <person name="Alfaro M."/>
            <person name="Sun H."/>
            <person name="Tritt A."/>
            <person name="Yoshinaga Y."/>
            <person name="Zwiers L.-H."/>
            <person name="Turgeon B.G."/>
            <person name="Goodwin S.B."/>
            <person name="Spatafora J.W."/>
            <person name="Crous P.W."/>
            <person name="Grigoriev I.V."/>
        </authorList>
    </citation>
    <scope>NUCLEOTIDE SEQUENCE</scope>
    <source>
        <strain evidence="2 4">CBS 781.70</strain>
    </source>
</reference>
<proteinExistence type="predicted"/>
<dbReference type="EMBL" id="ML975150">
    <property type="protein sequence ID" value="KAF1816363.1"/>
    <property type="molecule type" value="Genomic_DNA"/>
</dbReference>
<organism evidence="2">
    <name type="scientific">Eremomyces bilateralis CBS 781.70</name>
    <dbReference type="NCBI Taxonomy" id="1392243"/>
    <lineage>
        <taxon>Eukaryota</taxon>
        <taxon>Fungi</taxon>
        <taxon>Dikarya</taxon>
        <taxon>Ascomycota</taxon>
        <taxon>Pezizomycotina</taxon>
        <taxon>Dothideomycetes</taxon>
        <taxon>Dothideomycetes incertae sedis</taxon>
        <taxon>Eremomycetales</taxon>
        <taxon>Eremomycetaceae</taxon>
        <taxon>Eremomyces</taxon>
    </lineage>
</organism>
<dbReference type="GeneID" id="54418463"/>
<evidence type="ECO:0000313" key="3">
    <source>
        <dbReference type="Proteomes" id="UP000504638"/>
    </source>
</evidence>